<comment type="caution">
    <text evidence="1">The sequence shown here is derived from an EMBL/GenBank/DDBJ whole genome shotgun (WGS) entry which is preliminary data.</text>
</comment>
<proteinExistence type="predicted"/>
<sequence length="66" mass="7158">VVACARRSYSCVRRNFASLEDDFLLFPASGAGRLRPAQCRKLSVFCWLLAARSAVNPARGAVDLTG</sequence>
<protein>
    <submittedName>
        <fullName evidence="1">Uncharacterized protein</fullName>
    </submittedName>
</protein>
<dbReference type="EMBL" id="LXQA011066043">
    <property type="protein sequence ID" value="MCI83398.1"/>
    <property type="molecule type" value="Genomic_DNA"/>
</dbReference>
<dbReference type="Proteomes" id="UP000265520">
    <property type="component" value="Unassembled WGS sequence"/>
</dbReference>
<keyword evidence="2" id="KW-1185">Reference proteome</keyword>
<reference evidence="1 2" key="1">
    <citation type="journal article" date="2018" name="Front. Plant Sci.">
        <title>Red Clover (Trifolium pratense) and Zigzag Clover (T. medium) - A Picture of Genomic Similarities and Differences.</title>
        <authorList>
            <person name="Dluhosova J."/>
            <person name="Istvanek J."/>
            <person name="Nedelnik J."/>
            <person name="Repkova J."/>
        </authorList>
    </citation>
    <scope>NUCLEOTIDE SEQUENCE [LARGE SCALE GENOMIC DNA]</scope>
    <source>
        <strain evidence="2">cv. 10/8</strain>
        <tissue evidence="1">Leaf</tissue>
    </source>
</reference>
<dbReference type="AlphaFoldDB" id="A0A392V513"/>
<name>A0A392V513_9FABA</name>
<evidence type="ECO:0000313" key="2">
    <source>
        <dbReference type="Proteomes" id="UP000265520"/>
    </source>
</evidence>
<feature type="non-terminal residue" evidence="1">
    <location>
        <position position="1"/>
    </location>
</feature>
<accession>A0A392V513</accession>
<evidence type="ECO:0000313" key="1">
    <source>
        <dbReference type="EMBL" id="MCI83398.1"/>
    </source>
</evidence>
<organism evidence="1 2">
    <name type="scientific">Trifolium medium</name>
    <dbReference type="NCBI Taxonomy" id="97028"/>
    <lineage>
        <taxon>Eukaryota</taxon>
        <taxon>Viridiplantae</taxon>
        <taxon>Streptophyta</taxon>
        <taxon>Embryophyta</taxon>
        <taxon>Tracheophyta</taxon>
        <taxon>Spermatophyta</taxon>
        <taxon>Magnoliopsida</taxon>
        <taxon>eudicotyledons</taxon>
        <taxon>Gunneridae</taxon>
        <taxon>Pentapetalae</taxon>
        <taxon>rosids</taxon>
        <taxon>fabids</taxon>
        <taxon>Fabales</taxon>
        <taxon>Fabaceae</taxon>
        <taxon>Papilionoideae</taxon>
        <taxon>50 kb inversion clade</taxon>
        <taxon>NPAAA clade</taxon>
        <taxon>Hologalegina</taxon>
        <taxon>IRL clade</taxon>
        <taxon>Trifolieae</taxon>
        <taxon>Trifolium</taxon>
    </lineage>
</organism>